<dbReference type="GeneTree" id="ENSGT00390000008582"/>
<dbReference type="PANTHER" id="PTHR34339">
    <property type="entry name" value="STIMULATOR OF INTERFERON GENES PROTEIN"/>
    <property type="match status" value="1"/>
</dbReference>
<dbReference type="Ensembl" id="ENSSFOT00015018096.2">
    <property type="protein sequence ID" value="ENSSFOP00015017893.2"/>
    <property type="gene ID" value="ENSSFOG00015011514.2"/>
</dbReference>
<keyword evidence="9" id="KW-0547">Nucleotide-binding</keyword>
<dbReference type="Proteomes" id="UP000694397">
    <property type="component" value="Chromosome 13"/>
</dbReference>
<feature type="compositionally biased region" description="Polar residues" evidence="14">
    <location>
        <begin position="63"/>
        <end position="73"/>
    </location>
</feature>
<evidence type="ECO:0000313" key="18">
    <source>
        <dbReference type="Ensembl" id="ENSSFOP00015017893.2"/>
    </source>
</evidence>
<dbReference type="GO" id="GO:0061507">
    <property type="term" value="F:2',3'-cyclic GMP-AMP binding"/>
    <property type="evidence" value="ECO:0007669"/>
    <property type="project" value="TreeGrafter"/>
</dbReference>
<dbReference type="FunFam" id="3.40.50.12100:FF:000001">
    <property type="entry name" value="Stimulator of interferon genes protein"/>
    <property type="match status" value="1"/>
</dbReference>
<organism evidence="18 19">
    <name type="scientific">Scleropages formosus</name>
    <name type="common">Asian bonytongue</name>
    <name type="synonym">Osteoglossum formosum</name>
    <dbReference type="NCBI Taxonomy" id="113540"/>
    <lineage>
        <taxon>Eukaryota</taxon>
        <taxon>Metazoa</taxon>
        <taxon>Chordata</taxon>
        <taxon>Craniata</taxon>
        <taxon>Vertebrata</taxon>
        <taxon>Euteleostomi</taxon>
        <taxon>Actinopterygii</taxon>
        <taxon>Neopterygii</taxon>
        <taxon>Teleostei</taxon>
        <taxon>Osteoglossocephala</taxon>
        <taxon>Osteoglossomorpha</taxon>
        <taxon>Osteoglossiformes</taxon>
        <taxon>Osteoglossidae</taxon>
        <taxon>Scleropages</taxon>
    </lineage>
</organism>
<dbReference type="GO" id="GO:0035438">
    <property type="term" value="F:cyclic-di-GMP binding"/>
    <property type="evidence" value="ECO:0007669"/>
    <property type="project" value="TreeGrafter"/>
</dbReference>
<comment type="catalytic activity">
    <reaction evidence="13">
        <text>H(+)(in) = H(+)(out)</text>
        <dbReference type="Rhea" id="RHEA:34979"/>
        <dbReference type="ChEBI" id="CHEBI:15378"/>
    </reaction>
</comment>
<evidence type="ECO:0000256" key="2">
    <source>
        <dbReference type="ARBA" id="ARBA00004477"/>
    </source>
</evidence>
<dbReference type="InterPro" id="IPR055432">
    <property type="entry name" value="STING_LBD"/>
</dbReference>
<comment type="subcellular location">
    <subcellularLocation>
        <location evidence="4">Cytoplasm</location>
        <location evidence="4">Perinuclear region</location>
    </subcellularLocation>
    <subcellularLocation>
        <location evidence="3">Cytoplasmic vesicle</location>
        <location evidence="3">Autophagosome membrane</location>
        <topology evidence="3">Multi-pass membrane protein</topology>
    </subcellularLocation>
    <subcellularLocation>
        <location evidence="2">Endoplasmic reticulum membrane</location>
        <topology evidence="2">Multi-pass membrane protein</topology>
    </subcellularLocation>
    <subcellularLocation>
        <location evidence="1">Endoplasmic reticulum-Golgi intermediate compartment membrane</location>
        <topology evidence="1">Multi-pass membrane protein</topology>
    </subcellularLocation>
    <subcellularLocation>
        <location evidence="5">Golgi apparatus membrane</location>
        <topology evidence="5">Multi-pass membrane protein</topology>
    </subcellularLocation>
</comment>
<dbReference type="Gene3D" id="3.40.50.12100">
    <property type="entry name" value="Stimulator of interferon genes protein"/>
    <property type="match status" value="1"/>
</dbReference>
<comment type="similarity">
    <text evidence="6">Belongs to the STING family.</text>
</comment>
<accession>A0A8C9RSB8</accession>
<evidence type="ECO:0000256" key="9">
    <source>
        <dbReference type="ARBA" id="ARBA00022741"/>
    </source>
</evidence>
<dbReference type="GO" id="GO:0033116">
    <property type="term" value="C:endoplasmic reticulum-Golgi intermediate compartment membrane"/>
    <property type="evidence" value="ECO:0007669"/>
    <property type="project" value="UniProtKB-SubCell"/>
</dbReference>
<feature type="domain" description="STING transmembrane" evidence="17">
    <location>
        <begin position="150"/>
        <end position="247"/>
    </location>
</feature>
<dbReference type="GO" id="GO:0002753">
    <property type="term" value="P:cytoplasmic pattern recognition receptor signaling pathway"/>
    <property type="evidence" value="ECO:0007669"/>
    <property type="project" value="Ensembl"/>
</dbReference>
<feature type="domain" description="STING ligand-binding" evidence="16">
    <location>
        <begin position="249"/>
        <end position="433"/>
    </location>
</feature>
<keyword evidence="10" id="KW-0256">Endoplasmic reticulum</keyword>
<keyword evidence="12 15" id="KW-0472">Membrane</keyword>
<keyword evidence="8 15" id="KW-0812">Transmembrane</keyword>
<feature type="transmembrane region" description="Helical" evidence="15">
    <location>
        <begin position="186"/>
        <end position="207"/>
    </location>
</feature>
<evidence type="ECO:0000313" key="19">
    <source>
        <dbReference type="Proteomes" id="UP000694397"/>
    </source>
</evidence>
<dbReference type="GO" id="GO:0000045">
    <property type="term" value="P:autophagosome assembly"/>
    <property type="evidence" value="ECO:0007669"/>
    <property type="project" value="TreeGrafter"/>
</dbReference>
<dbReference type="Pfam" id="PF23417">
    <property type="entry name" value="STING_TM"/>
    <property type="match status" value="1"/>
</dbReference>
<evidence type="ECO:0000256" key="11">
    <source>
        <dbReference type="ARBA" id="ARBA00022989"/>
    </source>
</evidence>
<protein>
    <recommendedName>
        <fullName evidence="7">Stimulator of interferon genes protein</fullName>
    </recommendedName>
</protein>
<dbReference type="GO" id="GO:0005789">
    <property type="term" value="C:endoplasmic reticulum membrane"/>
    <property type="evidence" value="ECO:0007669"/>
    <property type="project" value="UniProtKB-SubCell"/>
</dbReference>
<dbReference type="GO" id="GO:0061709">
    <property type="term" value="P:reticulophagy"/>
    <property type="evidence" value="ECO:0007669"/>
    <property type="project" value="TreeGrafter"/>
</dbReference>
<proteinExistence type="inferred from homology"/>
<dbReference type="GO" id="GO:0016239">
    <property type="term" value="P:positive regulation of macroautophagy"/>
    <property type="evidence" value="ECO:0007669"/>
    <property type="project" value="Ensembl"/>
</dbReference>
<dbReference type="GO" id="GO:0048471">
    <property type="term" value="C:perinuclear region of cytoplasm"/>
    <property type="evidence" value="ECO:0007669"/>
    <property type="project" value="UniProtKB-SubCell"/>
</dbReference>
<reference evidence="18" key="3">
    <citation type="submission" date="2025-09" db="UniProtKB">
        <authorList>
            <consortium name="Ensembl"/>
        </authorList>
    </citation>
    <scope>IDENTIFICATION</scope>
</reference>
<evidence type="ECO:0000256" key="3">
    <source>
        <dbReference type="ARBA" id="ARBA00004542"/>
    </source>
</evidence>
<reference evidence="18 19" key="1">
    <citation type="submission" date="2019-04" db="EMBL/GenBank/DDBJ databases">
        <authorList>
            <consortium name="Wellcome Sanger Institute Data Sharing"/>
        </authorList>
    </citation>
    <scope>NUCLEOTIDE SEQUENCE [LARGE SCALE GENOMIC DNA]</scope>
</reference>
<evidence type="ECO:0000256" key="13">
    <source>
        <dbReference type="ARBA" id="ARBA00024169"/>
    </source>
</evidence>
<dbReference type="PANTHER" id="PTHR34339:SF1">
    <property type="entry name" value="STIMULATOR OF INTERFERON GENES PROTEIN"/>
    <property type="match status" value="1"/>
</dbReference>
<name>A0A8C9RSB8_SCLFO</name>
<dbReference type="InterPro" id="IPR029158">
    <property type="entry name" value="STING"/>
</dbReference>
<keyword evidence="11 15" id="KW-1133">Transmembrane helix</keyword>
<dbReference type="GO" id="GO:0051607">
    <property type="term" value="P:defense response to virus"/>
    <property type="evidence" value="ECO:0007669"/>
    <property type="project" value="TreeGrafter"/>
</dbReference>
<feature type="transmembrane region" description="Helical" evidence="15">
    <location>
        <begin position="213"/>
        <end position="232"/>
    </location>
</feature>
<gene>
    <name evidence="18" type="primary">sting1</name>
</gene>
<evidence type="ECO:0000256" key="15">
    <source>
        <dbReference type="SAM" id="Phobius"/>
    </source>
</evidence>
<dbReference type="Gene3D" id="1.20.5.5200">
    <property type="match status" value="1"/>
</dbReference>
<dbReference type="InterPro" id="IPR047191">
    <property type="entry name" value="STING_C_chordates"/>
</dbReference>
<feature type="transmembrane region" description="Helical" evidence="15">
    <location>
        <begin position="146"/>
        <end position="165"/>
    </location>
</feature>
<evidence type="ECO:0000259" key="17">
    <source>
        <dbReference type="Pfam" id="PF23417"/>
    </source>
</evidence>
<dbReference type="AlphaFoldDB" id="A0A8C9RSB8"/>
<evidence type="ECO:0000256" key="4">
    <source>
        <dbReference type="ARBA" id="ARBA00004556"/>
    </source>
</evidence>
<feature type="region of interest" description="Disordered" evidence="14">
    <location>
        <begin position="44"/>
        <end position="86"/>
    </location>
</feature>
<evidence type="ECO:0000256" key="6">
    <source>
        <dbReference type="ARBA" id="ARBA00009027"/>
    </source>
</evidence>
<evidence type="ECO:0000256" key="8">
    <source>
        <dbReference type="ARBA" id="ARBA00022692"/>
    </source>
</evidence>
<evidence type="ECO:0000256" key="7">
    <source>
        <dbReference type="ARBA" id="ARBA00018708"/>
    </source>
</evidence>
<evidence type="ECO:0000256" key="10">
    <source>
        <dbReference type="ARBA" id="ARBA00022824"/>
    </source>
</evidence>
<evidence type="ECO:0000259" key="16">
    <source>
        <dbReference type="Pfam" id="PF15009"/>
    </source>
</evidence>
<dbReference type="InterPro" id="IPR055434">
    <property type="entry name" value="STING_TM"/>
</dbReference>
<evidence type="ECO:0000256" key="5">
    <source>
        <dbReference type="ARBA" id="ARBA00004653"/>
    </source>
</evidence>
<evidence type="ECO:0000256" key="14">
    <source>
        <dbReference type="SAM" id="MobiDB-lite"/>
    </source>
</evidence>
<dbReference type="CDD" id="cd22658">
    <property type="entry name" value="STING_C_metazoan-like"/>
    <property type="match status" value="1"/>
</dbReference>
<dbReference type="OrthoDB" id="6053839at2759"/>
<reference evidence="18" key="2">
    <citation type="submission" date="2025-08" db="UniProtKB">
        <authorList>
            <consortium name="Ensembl"/>
        </authorList>
    </citation>
    <scope>IDENTIFICATION</scope>
</reference>
<dbReference type="InterPro" id="IPR038623">
    <property type="entry name" value="STING_C_sf"/>
</dbReference>
<dbReference type="Pfam" id="PF15009">
    <property type="entry name" value="STING_LBD"/>
    <property type="match status" value="1"/>
</dbReference>
<evidence type="ECO:0000256" key="12">
    <source>
        <dbReference type="ARBA" id="ARBA00023136"/>
    </source>
</evidence>
<evidence type="ECO:0000256" key="1">
    <source>
        <dbReference type="ARBA" id="ARBA00004457"/>
    </source>
</evidence>
<dbReference type="GO" id="GO:0002230">
    <property type="term" value="P:positive regulation of defense response to virus by host"/>
    <property type="evidence" value="ECO:0007669"/>
    <property type="project" value="Ensembl"/>
</dbReference>
<dbReference type="FunFam" id="1.20.5.5200:FF:000001">
    <property type="entry name" value="Stimulator of interferon genes protein"/>
    <property type="match status" value="1"/>
</dbReference>
<keyword evidence="19" id="KW-1185">Reference proteome</keyword>
<dbReference type="GO" id="GO:0000421">
    <property type="term" value="C:autophagosome membrane"/>
    <property type="evidence" value="ECO:0007669"/>
    <property type="project" value="UniProtKB-SubCell"/>
</dbReference>
<dbReference type="GO" id="GO:0045087">
    <property type="term" value="P:innate immune response"/>
    <property type="evidence" value="ECO:0007669"/>
    <property type="project" value="Ensembl"/>
</dbReference>
<dbReference type="GO" id="GO:0000139">
    <property type="term" value="C:Golgi membrane"/>
    <property type="evidence" value="ECO:0007669"/>
    <property type="project" value="UniProtKB-SubCell"/>
</dbReference>
<dbReference type="GO" id="GO:0032481">
    <property type="term" value="P:positive regulation of type I interferon production"/>
    <property type="evidence" value="ECO:0007669"/>
    <property type="project" value="InterPro"/>
</dbReference>
<sequence length="498" mass="56721">MTHTFKQPYKTHPFFSSETFSMENETESSFSLLRHLCSEAPPSALSLHSRGSSGEWRSRSHLSRQTENRTTSRTRVRTADPGQKAKQSHLELGFGLLVKKMMCQGRAAPLVPPARKCSSLKWGAGLVALSLTVTTTQMQWVSYTQATTLALGLSLGMVLSGLCLIAEEYFYRKRYHIKVPMEVNSFLCKAPMSAAIMFLMAITGGVRLKPEDWLSVVVVCSIFIILKSLGILGPTPVEVSWICEQRKTDVACGLAWSFYTGYLKLVLPRLRATIEEYRAQHRSNILPQRDFWKVNILVPLSASVFNQLEDMDQRIRFYENLPETVIDRAGIRSRVYKHSVHAVYDDQKRPHYCVVEYATPLDTLHQMSHDSRVGFGVNERRQQVLLFYRTLKEILDNSPECRNRYQLILLDDDCDAEADPHFLSKEILKYVQQPQGEVLNGAVVREGLHRREVGLPRNATPPQDFLSRLPTLMISNDAPQTLRDPVEDTYIHPTQCCR</sequence>
<dbReference type="GO" id="GO:1901224">
    <property type="term" value="P:positive regulation of non-canonical NF-kappaB signal transduction"/>
    <property type="evidence" value="ECO:0007669"/>
    <property type="project" value="Ensembl"/>
</dbReference>